<accession>A0A656HAF1</accession>
<evidence type="ECO:0000313" key="5">
    <source>
        <dbReference type="Proteomes" id="UP000005317"/>
    </source>
</evidence>
<dbReference type="SUPFAM" id="SSF56925">
    <property type="entry name" value="OMPA-like"/>
    <property type="match status" value="1"/>
</dbReference>
<proteinExistence type="predicted"/>
<dbReference type="OrthoDB" id="5624609at2"/>
<dbReference type="EMBL" id="JH651384">
    <property type="protein sequence ID" value="EIJ33072.1"/>
    <property type="molecule type" value="Genomic_DNA"/>
</dbReference>
<name>A0A656HAF1_THINJ</name>
<dbReference type="AlphaFoldDB" id="A0A656HAF1"/>
<dbReference type="Proteomes" id="UP000005317">
    <property type="component" value="Unassembled WGS sequence"/>
</dbReference>
<feature type="signal peptide" evidence="2">
    <location>
        <begin position="1"/>
        <end position="20"/>
    </location>
</feature>
<feature type="chain" id="PRO_5024851954" description="Outer membrane protein beta-barrel domain-containing protein" evidence="2">
    <location>
        <begin position="21"/>
        <end position="185"/>
    </location>
</feature>
<dbReference type="InterPro" id="IPR027385">
    <property type="entry name" value="Beta-barrel_OMP"/>
</dbReference>
<evidence type="ECO:0000256" key="2">
    <source>
        <dbReference type="SAM" id="SignalP"/>
    </source>
</evidence>
<evidence type="ECO:0000259" key="3">
    <source>
        <dbReference type="Pfam" id="PF13505"/>
    </source>
</evidence>
<sequence length="185" mass="19456" precursor="true">MKRLLPCLFSLILLPTAVLAEDIFMTDEEPGQFYAAYSLMKSEAECSYQGAACDSTGWKLLGGYKFNDNLAVEGGYYDIFSNDSLNSTTGAKSVVNGSGLAVSAIGSLPINPVASVSGKVGIMAWEAEGSTNGVTTSMIDGTDVLTGIGLGYKLNGNWQLRGEYEHVGGDLEANMYSAGATFSTL</sequence>
<feature type="domain" description="Outer membrane protein beta-barrel" evidence="3">
    <location>
        <begin position="15"/>
        <end position="181"/>
    </location>
</feature>
<dbReference type="Pfam" id="PF13505">
    <property type="entry name" value="OMP_b-brl"/>
    <property type="match status" value="1"/>
</dbReference>
<evidence type="ECO:0000313" key="4">
    <source>
        <dbReference type="EMBL" id="EIJ33072.1"/>
    </source>
</evidence>
<dbReference type="Gene3D" id="2.40.160.20">
    <property type="match status" value="1"/>
</dbReference>
<keyword evidence="1 2" id="KW-0732">Signal</keyword>
<evidence type="ECO:0000256" key="1">
    <source>
        <dbReference type="ARBA" id="ARBA00022729"/>
    </source>
</evidence>
<keyword evidence="5" id="KW-1185">Reference proteome</keyword>
<organism evidence="4 5">
    <name type="scientific">Thiothrix nivea (strain ATCC 35100 / DSM 5205 / JP2)</name>
    <dbReference type="NCBI Taxonomy" id="870187"/>
    <lineage>
        <taxon>Bacteria</taxon>
        <taxon>Pseudomonadati</taxon>
        <taxon>Pseudomonadota</taxon>
        <taxon>Gammaproteobacteria</taxon>
        <taxon>Thiotrichales</taxon>
        <taxon>Thiotrichaceae</taxon>
        <taxon>Thiothrix</taxon>
    </lineage>
</organism>
<gene>
    <name evidence="4" type="ORF">Thini_0419</name>
</gene>
<dbReference type="RefSeq" id="WP_002707035.1">
    <property type="nucleotide sequence ID" value="NZ_JH651384.1"/>
</dbReference>
<reference evidence="5" key="1">
    <citation type="journal article" date="2011" name="Stand. Genomic Sci.">
        <title>Genome sequence of the filamentous, gliding Thiothrix nivea neotype strain (JP2(T)).</title>
        <authorList>
            <person name="Lapidus A."/>
            <person name="Nolan M."/>
            <person name="Lucas S."/>
            <person name="Glavina Del Rio T."/>
            <person name="Tice H."/>
            <person name="Cheng J.F."/>
            <person name="Tapia R."/>
            <person name="Han C."/>
            <person name="Goodwin L."/>
            <person name="Pitluck S."/>
            <person name="Liolios K."/>
            <person name="Pagani I."/>
            <person name="Ivanova N."/>
            <person name="Huntemann M."/>
            <person name="Mavromatis K."/>
            <person name="Mikhailova N."/>
            <person name="Pati A."/>
            <person name="Chen A."/>
            <person name="Palaniappan K."/>
            <person name="Land M."/>
            <person name="Brambilla E.M."/>
            <person name="Rohde M."/>
            <person name="Abt B."/>
            <person name="Verbarg S."/>
            <person name="Goker M."/>
            <person name="Bristow J."/>
            <person name="Eisen J.A."/>
            <person name="Markowitz V."/>
            <person name="Hugenholtz P."/>
            <person name="Kyrpides N.C."/>
            <person name="Klenk H.P."/>
            <person name="Woyke T."/>
        </authorList>
    </citation>
    <scope>NUCLEOTIDE SEQUENCE [LARGE SCALE GENOMIC DNA]</scope>
    <source>
        <strain evidence="5">ATCC 35100 / DSM 5205 / JP2</strain>
    </source>
</reference>
<dbReference type="InterPro" id="IPR011250">
    <property type="entry name" value="OMP/PagP_B-barrel"/>
</dbReference>
<protein>
    <recommendedName>
        <fullName evidence="3">Outer membrane protein beta-barrel domain-containing protein</fullName>
    </recommendedName>
</protein>